<sequence>MDYYRFKSLKAYCPKCSRKLELLFPEEENTGEGFYICFKCRTISQFGVGALTSKNSLAAFKTPERKKQINQVLDSLPANFQYKAKGSQLRLTGESYTRQWLSIREYRINFDSEPPSASLDLRVDLSGCKWCGEAVTKSRRSFCSDRCSRSYTKATFRNRTIAALPYRIACRDRFFCRATGQDLAITNKHGIRIPASNGQLDVHHLILVSQGGSDHESNLITLTRDVHHDYHRKVSYATEIIDEIRDQQLALHQKEMTT</sequence>
<dbReference type="InterPro" id="IPR003615">
    <property type="entry name" value="HNH_nuc"/>
</dbReference>
<dbReference type="Proteomes" id="UP000674938">
    <property type="component" value="Unassembled WGS sequence"/>
</dbReference>
<evidence type="ECO:0000313" key="1">
    <source>
        <dbReference type="EMBL" id="MBP1041709.1"/>
    </source>
</evidence>
<protein>
    <submittedName>
        <fullName evidence="1">HNH endonuclease</fullName>
    </submittedName>
</protein>
<dbReference type="EMBL" id="JAEEGA010000007">
    <property type="protein sequence ID" value="MBP1041709.1"/>
    <property type="molecule type" value="Genomic_DNA"/>
</dbReference>
<proteinExistence type="predicted"/>
<evidence type="ECO:0000313" key="2">
    <source>
        <dbReference type="Proteomes" id="UP000674938"/>
    </source>
</evidence>
<dbReference type="Gene3D" id="1.10.30.50">
    <property type="match status" value="1"/>
</dbReference>
<dbReference type="AlphaFoldDB" id="A0A940PB22"/>
<comment type="caution">
    <text evidence="1">The sequence shown here is derived from an EMBL/GenBank/DDBJ whole genome shotgun (WGS) entry which is preliminary data.</text>
</comment>
<keyword evidence="1" id="KW-0255">Endonuclease</keyword>
<dbReference type="GO" id="GO:0004519">
    <property type="term" value="F:endonuclease activity"/>
    <property type="evidence" value="ECO:0007669"/>
    <property type="project" value="UniProtKB-KW"/>
</dbReference>
<dbReference type="RefSeq" id="WP_209528064.1">
    <property type="nucleotide sequence ID" value="NZ_JAEEGA010000007.1"/>
</dbReference>
<keyword evidence="1" id="KW-0540">Nuclease</keyword>
<organism evidence="1 2">
    <name type="scientific">Vagococcus allomyrinae</name>
    <dbReference type="NCBI Taxonomy" id="2794353"/>
    <lineage>
        <taxon>Bacteria</taxon>
        <taxon>Bacillati</taxon>
        <taxon>Bacillota</taxon>
        <taxon>Bacilli</taxon>
        <taxon>Lactobacillales</taxon>
        <taxon>Enterococcaceae</taxon>
        <taxon>Vagococcus</taxon>
    </lineage>
</organism>
<keyword evidence="2" id="KW-1185">Reference proteome</keyword>
<gene>
    <name evidence="1" type="ORF">I6N95_11885</name>
</gene>
<name>A0A940PB22_9ENTE</name>
<keyword evidence="1" id="KW-0378">Hydrolase</keyword>
<dbReference type="CDD" id="cd00085">
    <property type="entry name" value="HNHc"/>
    <property type="match status" value="1"/>
</dbReference>
<reference evidence="1" key="1">
    <citation type="submission" date="2020-12" db="EMBL/GenBank/DDBJ databases">
        <title>Vagococcus allomyrinae sp. nov. and Enterococcus lavae sp. nov., isolated from the larvae of Allomyrina dichotoma.</title>
        <authorList>
            <person name="Lee S.D."/>
        </authorList>
    </citation>
    <scope>NUCLEOTIDE SEQUENCE</scope>
    <source>
        <strain evidence="1">BWB3-3</strain>
    </source>
</reference>
<accession>A0A940PB22</accession>